<dbReference type="Proteomes" id="UP001187531">
    <property type="component" value="Unassembled WGS sequence"/>
</dbReference>
<dbReference type="AlphaFoldDB" id="A0AA88L3X1"/>
<protein>
    <submittedName>
        <fullName evidence="1">Uncharacterized protein</fullName>
    </submittedName>
</protein>
<reference evidence="1" key="1">
    <citation type="submission" date="2023-07" db="EMBL/GenBank/DDBJ databases">
        <title>Chromosome-level genome assembly of Artemia franciscana.</title>
        <authorList>
            <person name="Jo E."/>
        </authorList>
    </citation>
    <scope>NUCLEOTIDE SEQUENCE</scope>
    <source>
        <tissue evidence="1">Whole body</tissue>
    </source>
</reference>
<organism evidence="1 2">
    <name type="scientific">Artemia franciscana</name>
    <name type="common">Brine shrimp</name>
    <name type="synonym">Artemia sanfranciscana</name>
    <dbReference type="NCBI Taxonomy" id="6661"/>
    <lineage>
        <taxon>Eukaryota</taxon>
        <taxon>Metazoa</taxon>
        <taxon>Ecdysozoa</taxon>
        <taxon>Arthropoda</taxon>
        <taxon>Crustacea</taxon>
        <taxon>Branchiopoda</taxon>
        <taxon>Anostraca</taxon>
        <taxon>Artemiidae</taxon>
        <taxon>Artemia</taxon>
    </lineage>
</organism>
<proteinExistence type="predicted"/>
<name>A0AA88L3X1_ARTSF</name>
<sequence length="111" mass="12513">MHQTSEHLKLLLLQSQETEKVAKAETRLKTKQKVRLRSLVRTNCQTHYDTPPTLKPWYADVTVSADTSETPPVLCPGLLSAKSQLPSVLMTNGFSLTNKMDELEVFLRESS</sequence>
<keyword evidence="2" id="KW-1185">Reference proteome</keyword>
<dbReference type="EMBL" id="JAVRJZ010000019">
    <property type="protein sequence ID" value="KAK2706890.1"/>
    <property type="molecule type" value="Genomic_DNA"/>
</dbReference>
<feature type="non-terminal residue" evidence="1">
    <location>
        <position position="1"/>
    </location>
</feature>
<comment type="caution">
    <text evidence="1">The sequence shown here is derived from an EMBL/GenBank/DDBJ whole genome shotgun (WGS) entry which is preliminary data.</text>
</comment>
<evidence type="ECO:0000313" key="1">
    <source>
        <dbReference type="EMBL" id="KAK2706890.1"/>
    </source>
</evidence>
<accession>A0AA88L3X1</accession>
<gene>
    <name evidence="1" type="ORF">QYM36_014805</name>
</gene>
<evidence type="ECO:0000313" key="2">
    <source>
        <dbReference type="Proteomes" id="UP001187531"/>
    </source>
</evidence>